<evidence type="ECO:0000313" key="2">
    <source>
        <dbReference type="EMBL" id="KAA3679854.1"/>
    </source>
</evidence>
<feature type="compositionally biased region" description="Pro residues" evidence="1">
    <location>
        <begin position="193"/>
        <end position="203"/>
    </location>
</feature>
<feature type="region of interest" description="Disordered" evidence="1">
    <location>
        <begin position="187"/>
        <end position="222"/>
    </location>
</feature>
<accession>A0A5J4NWG1</accession>
<name>A0A5J4NWG1_9TREM</name>
<sequence>MSLQIYTFMPKERTISRGLEDARNFVLEHVGWLRPCNGLRKVTNQNPWSAVSERECNAQPKPASAHGLNLSCVTGRAAVLSVPFQLTFVTVVRTPTSEERCPLVRPRCPKEDLDAREADLAKSDVYDVVMKSLARMSGTDVADTVRRMLSFLIHHELAVTINWTGTCNKRAACDLLLMAVVQDDSQVNEEYSLPPPPSPPSPSRIPNGTSESRGQGQPECLPHNALHEDIMTKLDTPVESTISQPLCRPPSGFTTVDYKTVGIHRLR</sequence>
<comment type="caution">
    <text evidence="2">The sequence shown here is derived from an EMBL/GenBank/DDBJ whole genome shotgun (WGS) entry which is preliminary data.</text>
</comment>
<evidence type="ECO:0000313" key="3">
    <source>
        <dbReference type="Proteomes" id="UP000324629"/>
    </source>
</evidence>
<reference evidence="2 3" key="1">
    <citation type="journal article" date="2019" name="Gigascience">
        <title>Whole-genome sequence of the oriental lung fluke Paragonimus westermani.</title>
        <authorList>
            <person name="Oey H."/>
            <person name="Zakrzewski M."/>
            <person name="Narain K."/>
            <person name="Devi K.R."/>
            <person name="Agatsuma T."/>
            <person name="Nawaratna S."/>
            <person name="Gobert G.N."/>
            <person name="Jones M.K."/>
            <person name="Ragan M.A."/>
            <person name="McManus D.P."/>
            <person name="Krause L."/>
        </authorList>
    </citation>
    <scope>NUCLEOTIDE SEQUENCE [LARGE SCALE GENOMIC DNA]</scope>
    <source>
        <strain evidence="2 3">IND2009</strain>
    </source>
</reference>
<evidence type="ECO:0008006" key="4">
    <source>
        <dbReference type="Google" id="ProtNLM"/>
    </source>
</evidence>
<organism evidence="2 3">
    <name type="scientific">Paragonimus westermani</name>
    <dbReference type="NCBI Taxonomy" id="34504"/>
    <lineage>
        <taxon>Eukaryota</taxon>
        <taxon>Metazoa</taxon>
        <taxon>Spiralia</taxon>
        <taxon>Lophotrochozoa</taxon>
        <taxon>Platyhelminthes</taxon>
        <taxon>Trematoda</taxon>
        <taxon>Digenea</taxon>
        <taxon>Plagiorchiida</taxon>
        <taxon>Troglotremata</taxon>
        <taxon>Troglotrematidae</taxon>
        <taxon>Paragonimus</taxon>
    </lineage>
</organism>
<gene>
    <name evidence="2" type="ORF">DEA37_0011653</name>
</gene>
<dbReference type="EMBL" id="QNGE01000612">
    <property type="protein sequence ID" value="KAA3679854.1"/>
    <property type="molecule type" value="Genomic_DNA"/>
</dbReference>
<evidence type="ECO:0000256" key="1">
    <source>
        <dbReference type="SAM" id="MobiDB-lite"/>
    </source>
</evidence>
<protein>
    <recommendedName>
        <fullName evidence="4">DUF4806 domain-containing protein</fullName>
    </recommendedName>
</protein>
<feature type="compositionally biased region" description="Polar residues" evidence="1">
    <location>
        <begin position="204"/>
        <end position="215"/>
    </location>
</feature>
<keyword evidence="3" id="KW-1185">Reference proteome</keyword>
<dbReference type="Proteomes" id="UP000324629">
    <property type="component" value="Unassembled WGS sequence"/>
</dbReference>
<proteinExistence type="predicted"/>
<dbReference type="AlphaFoldDB" id="A0A5J4NWG1"/>